<sequence length="486" mass="51871">MRPGWWLVGLCWLFACSSTEKVPPGPDVDPAPKTCARREDCDGGQVCTLAEVCGACESSGQCRLRERCEAGTCIAREGWGEACVAHANCGLGQWCRQGLCRARTDVVPCPMGTREECPTGERCNAGTLVCEEDLGCLEDADCGAEERCNPGLHACVSRCTEATASAVCAEGEHCANERCVRCEEDSDCAVGFTCDAAGRCTVTPRCYSDRDCTVPQVCHLASGQCLPSLPPCSSDDDCESDRRCDLGSRACIPRSCQPDALEPNDSVGTAHPVSASRHVRLTLCPGDVDHYSLTLERGDQLGVNVEAEVFAEPMFSASLQDASGRVLATGRFRLSHVAAERGLYTVRIASRDTVPRAYDVGFFLSRGTPCDDDDHEPNDTVEMATVLPEGLRLDGMLCPGDADHLRFSVPPSRGARVSLSGYSAVRGLLHLCVLNGGTELGCSLDTTGARVDLPASTVQGRSLTARVTGDDARTTNGYTLQVEWLP</sequence>
<protein>
    <recommendedName>
        <fullName evidence="5">Dickkopf N-terminal cysteine-rich domain-containing protein</fullName>
    </recommendedName>
</protein>
<dbReference type="Gene3D" id="2.60.120.380">
    <property type="match status" value="2"/>
</dbReference>
<dbReference type="Proteomes" id="UP000321514">
    <property type="component" value="Unassembled WGS sequence"/>
</dbReference>
<evidence type="ECO:0000313" key="4">
    <source>
        <dbReference type="Proteomes" id="UP000321514"/>
    </source>
</evidence>
<proteinExistence type="predicted"/>
<gene>
    <name evidence="1" type="ORF">MFU01_17520</name>
    <name evidence="2" type="ORF">SAMN05443572_104654</name>
</gene>
<evidence type="ECO:0000313" key="2">
    <source>
        <dbReference type="EMBL" id="SEU06079.1"/>
    </source>
</evidence>
<dbReference type="Proteomes" id="UP000183760">
    <property type="component" value="Unassembled WGS sequence"/>
</dbReference>
<evidence type="ECO:0000313" key="3">
    <source>
        <dbReference type="Proteomes" id="UP000183760"/>
    </source>
</evidence>
<dbReference type="EMBL" id="BJXR01000017">
    <property type="protein sequence ID" value="GEN06715.1"/>
    <property type="molecule type" value="Genomic_DNA"/>
</dbReference>
<accession>A0A511SXS0</accession>
<reference evidence="1 4" key="2">
    <citation type="submission" date="2019-07" db="EMBL/GenBank/DDBJ databases">
        <title>Whole genome shotgun sequence of Myxococcus fulvus NBRC 100333.</title>
        <authorList>
            <person name="Hosoyama A."/>
            <person name="Uohara A."/>
            <person name="Ohji S."/>
            <person name="Ichikawa N."/>
        </authorList>
    </citation>
    <scope>NUCLEOTIDE SEQUENCE [LARGE SCALE GENOMIC DNA]</scope>
    <source>
        <strain evidence="1 4">NBRC 100333</strain>
    </source>
</reference>
<keyword evidence="3" id="KW-1185">Reference proteome</keyword>
<evidence type="ECO:0000313" key="1">
    <source>
        <dbReference type="EMBL" id="GEN06715.1"/>
    </source>
</evidence>
<evidence type="ECO:0008006" key="5">
    <source>
        <dbReference type="Google" id="ProtNLM"/>
    </source>
</evidence>
<dbReference type="EMBL" id="FOIB01000004">
    <property type="protein sequence ID" value="SEU06079.1"/>
    <property type="molecule type" value="Genomic_DNA"/>
</dbReference>
<reference evidence="2 3" key="1">
    <citation type="submission" date="2016-10" db="EMBL/GenBank/DDBJ databases">
        <authorList>
            <person name="Varghese N."/>
            <person name="Submissions S."/>
        </authorList>
    </citation>
    <scope>NUCLEOTIDE SEQUENCE [LARGE SCALE GENOMIC DNA]</scope>
    <source>
        <strain evidence="2 3">DSM 16525</strain>
    </source>
</reference>
<comment type="caution">
    <text evidence="1">The sequence shown here is derived from an EMBL/GenBank/DDBJ whole genome shotgun (WGS) entry which is preliminary data.</text>
</comment>
<organism evidence="1 4">
    <name type="scientific">Myxococcus fulvus</name>
    <dbReference type="NCBI Taxonomy" id="33"/>
    <lineage>
        <taxon>Bacteria</taxon>
        <taxon>Pseudomonadati</taxon>
        <taxon>Myxococcota</taxon>
        <taxon>Myxococcia</taxon>
        <taxon>Myxococcales</taxon>
        <taxon>Cystobacterineae</taxon>
        <taxon>Myxococcaceae</taxon>
        <taxon>Myxococcus</taxon>
    </lineage>
</organism>
<name>A0A511SXS0_MYXFU</name>
<dbReference type="AlphaFoldDB" id="A0A511SXS0"/>
<dbReference type="PROSITE" id="PS51257">
    <property type="entry name" value="PROKAR_LIPOPROTEIN"/>
    <property type="match status" value="1"/>
</dbReference>